<dbReference type="GO" id="GO:0003677">
    <property type="term" value="F:DNA binding"/>
    <property type="evidence" value="ECO:0007669"/>
    <property type="project" value="TreeGrafter"/>
</dbReference>
<evidence type="ECO:0000313" key="8">
    <source>
        <dbReference type="EMBL" id="KIM79806.1"/>
    </source>
</evidence>
<keyword evidence="3 6" id="KW-0698">rRNA processing</keyword>
<evidence type="ECO:0000313" key="9">
    <source>
        <dbReference type="Proteomes" id="UP000054166"/>
    </source>
</evidence>
<feature type="region of interest" description="Disordered" evidence="7">
    <location>
        <begin position="174"/>
        <end position="310"/>
    </location>
</feature>
<dbReference type="GO" id="GO:0000460">
    <property type="term" value="P:maturation of 5.8S rRNA"/>
    <property type="evidence" value="ECO:0007669"/>
    <property type="project" value="TreeGrafter"/>
</dbReference>
<feature type="compositionally biased region" description="Acidic residues" evidence="7">
    <location>
        <begin position="174"/>
        <end position="193"/>
    </location>
</feature>
<keyword evidence="9" id="KW-1185">Reference proteome</keyword>
<evidence type="ECO:0000256" key="4">
    <source>
        <dbReference type="ARBA" id="ARBA00022884"/>
    </source>
</evidence>
<dbReference type="OrthoDB" id="1421013at2759"/>
<evidence type="ECO:0000256" key="5">
    <source>
        <dbReference type="ARBA" id="ARBA00023242"/>
    </source>
</evidence>
<evidence type="ECO:0000256" key="2">
    <source>
        <dbReference type="ARBA" id="ARBA00009154"/>
    </source>
</evidence>
<dbReference type="GO" id="GO:0005730">
    <property type="term" value="C:nucleolus"/>
    <property type="evidence" value="ECO:0007669"/>
    <property type="project" value="TreeGrafter"/>
</dbReference>
<gene>
    <name evidence="8" type="ORF">PILCRDRAFT_822982</name>
</gene>
<dbReference type="EMBL" id="KN833007">
    <property type="protein sequence ID" value="KIM79806.1"/>
    <property type="molecule type" value="Genomic_DNA"/>
</dbReference>
<sequence length="310" mass="34058">MANETNRLKVKLSTLDESLDVIEAQLEPLLAHTLPETVVGLETMQQAKLHVALPYLVYDLIFIYLKAKGIDPKTHPVVAELDRVRQYFDKIKNAEDPAKRRLAVDKAAAGRFIKHAIAQSTYGRPPGDNAEATPSDARVPVRVTNKMIERAQYEKELKDMSSGEEEDLKMFDDAAEGDQNEKKEDDDEVEAAEEVGPSRWKGKQKANDPNDAFDDDPQAGAKRRRPRMDPFAGYGDDKGSSGMQSSKTKKNKTTISVSEGNASVAGPSQDNSSRSSSQMASSKEEAKAAKQAKKEAKAARKAKKARPLTG</sequence>
<reference evidence="9" key="2">
    <citation type="submission" date="2015-01" db="EMBL/GenBank/DDBJ databases">
        <title>Evolutionary Origins and Diversification of the Mycorrhizal Mutualists.</title>
        <authorList>
            <consortium name="DOE Joint Genome Institute"/>
            <consortium name="Mycorrhizal Genomics Consortium"/>
            <person name="Kohler A."/>
            <person name="Kuo A."/>
            <person name="Nagy L.G."/>
            <person name="Floudas D."/>
            <person name="Copeland A."/>
            <person name="Barry K.W."/>
            <person name="Cichocki N."/>
            <person name="Veneault-Fourrey C."/>
            <person name="LaButti K."/>
            <person name="Lindquist E.A."/>
            <person name="Lipzen A."/>
            <person name="Lundell T."/>
            <person name="Morin E."/>
            <person name="Murat C."/>
            <person name="Riley R."/>
            <person name="Ohm R."/>
            <person name="Sun H."/>
            <person name="Tunlid A."/>
            <person name="Henrissat B."/>
            <person name="Grigoriev I.V."/>
            <person name="Hibbett D.S."/>
            <person name="Martin F."/>
        </authorList>
    </citation>
    <scope>NUCLEOTIDE SEQUENCE [LARGE SCALE GENOMIC DNA]</scope>
    <source>
        <strain evidence="9">F 1598</strain>
    </source>
</reference>
<feature type="compositionally biased region" description="Basic and acidic residues" evidence="7">
    <location>
        <begin position="282"/>
        <end position="298"/>
    </location>
</feature>
<evidence type="ECO:0000256" key="3">
    <source>
        <dbReference type="ARBA" id="ARBA00022552"/>
    </source>
</evidence>
<comment type="function">
    <text evidence="6">Required for exosome-dependent processing of pre-rRNA and small nucleolar RNA (snRNA) precursors. Involved in processing of 35S pre-rRNA at the A0, A1 and A2 sites.</text>
</comment>
<dbReference type="PANTHER" id="PTHR15341">
    <property type="entry name" value="SUN-COR STEROID HORMONE RECEPTOR CO-REPRESSOR"/>
    <property type="match status" value="1"/>
</dbReference>
<dbReference type="InterPro" id="IPR007146">
    <property type="entry name" value="Sas10/Utp3/C1D"/>
</dbReference>
<dbReference type="GO" id="GO:0010468">
    <property type="term" value="P:regulation of gene expression"/>
    <property type="evidence" value="ECO:0007669"/>
    <property type="project" value="TreeGrafter"/>
</dbReference>
<dbReference type="AlphaFoldDB" id="A0A0C3FJY2"/>
<dbReference type="GO" id="GO:0000178">
    <property type="term" value="C:exosome (RNase complex)"/>
    <property type="evidence" value="ECO:0007669"/>
    <property type="project" value="TreeGrafter"/>
</dbReference>
<accession>A0A0C3FJY2</accession>
<evidence type="ECO:0000256" key="7">
    <source>
        <dbReference type="SAM" id="MobiDB-lite"/>
    </source>
</evidence>
<comment type="subcellular location">
    <subcellularLocation>
        <location evidence="1 6">Nucleus</location>
    </subcellularLocation>
</comment>
<dbReference type="PANTHER" id="PTHR15341:SF3">
    <property type="entry name" value="NUCLEAR NUCLEIC ACID-BINDING PROTEIN C1D"/>
    <property type="match status" value="1"/>
</dbReference>
<feature type="compositionally biased region" description="Basic residues" evidence="7">
    <location>
        <begin position="299"/>
        <end position="310"/>
    </location>
</feature>
<dbReference type="GO" id="GO:0003723">
    <property type="term" value="F:RNA binding"/>
    <property type="evidence" value="ECO:0007669"/>
    <property type="project" value="UniProtKB-UniRule"/>
</dbReference>
<feature type="compositionally biased region" description="Low complexity" evidence="7">
    <location>
        <begin position="272"/>
        <end position="281"/>
    </location>
</feature>
<dbReference type="Pfam" id="PF04000">
    <property type="entry name" value="Sas10_Utp3"/>
    <property type="match status" value="1"/>
</dbReference>
<dbReference type="HOGENOM" id="CLU_064339_0_0_1"/>
<dbReference type="InParanoid" id="A0A0C3FJY2"/>
<keyword evidence="4 6" id="KW-0694">RNA-binding</keyword>
<protein>
    <recommendedName>
        <fullName evidence="6">Exosome complex protein</fullName>
    </recommendedName>
</protein>
<evidence type="ECO:0000256" key="6">
    <source>
        <dbReference type="RuleBase" id="RU368003"/>
    </source>
</evidence>
<feature type="region of interest" description="Disordered" evidence="7">
    <location>
        <begin position="118"/>
        <end position="139"/>
    </location>
</feature>
<dbReference type="STRING" id="765440.A0A0C3FJY2"/>
<organism evidence="8 9">
    <name type="scientific">Piloderma croceum (strain F 1598)</name>
    <dbReference type="NCBI Taxonomy" id="765440"/>
    <lineage>
        <taxon>Eukaryota</taxon>
        <taxon>Fungi</taxon>
        <taxon>Dikarya</taxon>
        <taxon>Basidiomycota</taxon>
        <taxon>Agaricomycotina</taxon>
        <taxon>Agaricomycetes</taxon>
        <taxon>Agaricomycetidae</taxon>
        <taxon>Atheliales</taxon>
        <taxon>Atheliaceae</taxon>
        <taxon>Piloderma</taxon>
    </lineage>
</organism>
<proteinExistence type="inferred from homology"/>
<keyword evidence="5 6" id="KW-0539">Nucleus</keyword>
<dbReference type="Proteomes" id="UP000054166">
    <property type="component" value="Unassembled WGS sequence"/>
</dbReference>
<comment type="similarity">
    <text evidence="2 6">Belongs to the C1D family.</text>
</comment>
<evidence type="ECO:0000256" key="1">
    <source>
        <dbReference type="ARBA" id="ARBA00004123"/>
    </source>
</evidence>
<reference evidence="8 9" key="1">
    <citation type="submission" date="2014-04" db="EMBL/GenBank/DDBJ databases">
        <authorList>
            <consortium name="DOE Joint Genome Institute"/>
            <person name="Kuo A."/>
            <person name="Tarkka M."/>
            <person name="Buscot F."/>
            <person name="Kohler A."/>
            <person name="Nagy L.G."/>
            <person name="Floudas D."/>
            <person name="Copeland A."/>
            <person name="Barry K.W."/>
            <person name="Cichocki N."/>
            <person name="Veneault-Fourrey C."/>
            <person name="LaButti K."/>
            <person name="Lindquist E.A."/>
            <person name="Lipzen A."/>
            <person name="Lundell T."/>
            <person name="Morin E."/>
            <person name="Murat C."/>
            <person name="Sun H."/>
            <person name="Tunlid A."/>
            <person name="Henrissat B."/>
            <person name="Grigoriev I.V."/>
            <person name="Hibbett D.S."/>
            <person name="Martin F."/>
            <person name="Nordberg H.P."/>
            <person name="Cantor M.N."/>
            <person name="Hua S.X."/>
        </authorList>
    </citation>
    <scope>NUCLEOTIDE SEQUENCE [LARGE SCALE GENOMIC DNA]</scope>
    <source>
        <strain evidence="8 9">F 1598</strain>
    </source>
</reference>
<name>A0A0C3FJY2_PILCF</name>
<dbReference type="InterPro" id="IPR011082">
    <property type="entry name" value="Exosome-assoc_fac/DNA_repair"/>
</dbReference>